<feature type="transmembrane region" description="Helical" evidence="2">
    <location>
        <begin position="161"/>
        <end position="180"/>
    </location>
</feature>
<keyword evidence="2" id="KW-0812">Transmembrane</keyword>
<keyword evidence="2" id="KW-0472">Membrane</keyword>
<accession>A0A8K0TLT2</accession>
<feature type="compositionally biased region" description="Gly residues" evidence="1">
    <location>
        <begin position="132"/>
        <end position="144"/>
    </location>
</feature>
<dbReference type="EMBL" id="JAGPXD010000002">
    <property type="protein sequence ID" value="KAH7367916.1"/>
    <property type="molecule type" value="Genomic_DNA"/>
</dbReference>
<dbReference type="AlphaFoldDB" id="A0A8K0TLT2"/>
<evidence type="ECO:0000313" key="4">
    <source>
        <dbReference type="Proteomes" id="UP000813385"/>
    </source>
</evidence>
<reference evidence="3" key="1">
    <citation type="journal article" date="2021" name="Nat. Commun.">
        <title>Genetic determinants of endophytism in the Arabidopsis root mycobiome.</title>
        <authorList>
            <person name="Mesny F."/>
            <person name="Miyauchi S."/>
            <person name="Thiergart T."/>
            <person name="Pickel B."/>
            <person name="Atanasova L."/>
            <person name="Karlsson M."/>
            <person name="Huettel B."/>
            <person name="Barry K.W."/>
            <person name="Haridas S."/>
            <person name="Chen C."/>
            <person name="Bauer D."/>
            <person name="Andreopoulos W."/>
            <person name="Pangilinan J."/>
            <person name="LaButti K."/>
            <person name="Riley R."/>
            <person name="Lipzen A."/>
            <person name="Clum A."/>
            <person name="Drula E."/>
            <person name="Henrissat B."/>
            <person name="Kohler A."/>
            <person name="Grigoriev I.V."/>
            <person name="Martin F.M."/>
            <person name="Hacquard S."/>
        </authorList>
    </citation>
    <scope>NUCLEOTIDE SEQUENCE</scope>
    <source>
        <strain evidence="3">MPI-CAGE-AT-0016</strain>
    </source>
</reference>
<sequence length="182" mass="17851">MSSTITTTVASASATPTGSASCRNIYEIPTQDASCAMPFGGNHTEIMSECCGDANVISYYDDCGIYCLAVGQSVGDLTSCLFREGAANDQVWCGGGVNATATATGGGDAPTSASARIVATGDADSDDNDDNGGNGSGNGNGNGGSSNNDDGSAGVVVRPGMSVAGLTVGALLVSAMAFGFQM</sequence>
<evidence type="ECO:0000313" key="3">
    <source>
        <dbReference type="EMBL" id="KAH7367916.1"/>
    </source>
</evidence>
<keyword evidence="2" id="KW-1133">Transmembrane helix</keyword>
<proteinExistence type="predicted"/>
<evidence type="ECO:0000256" key="2">
    <source>
        <dbReference type="SAM" id="Phobius"/>
    </source>
</evidence>
<dbReference type="OrthoDB" id="3520229at2759"/>
<feature type="region of interest" description="Disordered" evidence="1">
    <location>
        <begin position="121"/>
        <end position="153"/>
    </location>
</feature>
<evidence type="ECO:0000256" key="1">
    <source>
        <dbReference type="SAM" id="MobiDB-lite"/>
    </source>
</evidence>
<dbReference type="Proteomes" id="UP000813385">
    <property type="component" value="Unassembled WGS sequence"/>
</dbReference>
<gene>
    <name evidence="3" type="ORF">B0T11DRAFT_276163</name>
</gene>
<protein>
    <submittedName>
        <fullName evidence="3">Uncharacterized protein</fullName>
    </submittedName>
</protein>
<name>A0A8K0TLT2_9PEZI</name>
<organism evidence="3 4">
    <name type="scientific">Plectosphaerella cucumerina</name>
    <dbReference type="NCBI Taxonomy" id="40658"/>
    <lineage>
        <taxon>Eukaryota</taxon>
        <taxon>Fungi</taxon>
        <taxon>Dikarya</taxon>
        <taxon>Ascomycota</taxon>
        <taxon>Pezizomycotina</taxon>
        <taxon>Sordariomycetes</taxon>
        <taxon>Hypocreomycetidae</taxon>
        <taxon>Glomerellales</taxon>
        <taxon>Plectosphaerellaceae</taxon>
        <taxon>Plectosphaerella</taxon>
    </lineage>
</organism>
<keyword evidence="4" id="KW-1185">Reference proteome</keyword>
<comment type="caution">
    <text evidence="3">The sequence shown here is derived from an EMBL/GenBank/DDBJ whole genome shotgun (WGS) entry which is preliminary data.</text>
</comment>